<dbReference type="STRING" id="1427984.X271_00559"/>
<keyword evidence="1" id="KW-0812">Transmembrane</keyword>
<dbReference type="EMBL" id="CP006932">
    <property type="protein sequence ID" value="AHK22659.1"/>
    <property type="molecule type" value="Genomic_DNA"/>
</dbReference>
<sequence>MKSFLKLFLVPILGLFFLPFIFSNKNLNLNEDNINYQNNKINDYSEYSENSISSQQFIYELESVPDWGTYELEHNVDFSDSENDDVTGLELNKIIIEGNGYTLYNRDVTDIFNTNTFEVSEANNGLGYYSFFSDVNSCSIFNLNFDNFMFPFGEINESFLTNVNFYNINYQNLIFNVYSPNIIDREDYDNKIINIATIGLIAQNIFGTNFENCAFENINFSNNKIILFDETISTIIAPIGNSESYILSEYHFDDIYINNINFSNNQFISSFSNNLFIEDEGQEKYFSIFYSPFIGSVTNGFQSDEGVPNSINLDEVIFNNINVNGNSNDFANYTFYSLLPPISSGISFNGENIYGFNLNLDIQSQLDNNENIAVGNLSSEGFYLSEDFYYTGIYQTDWIDDVYYQNIALDYTSFSDNESMIKGIYQNNGSSTLNELTDFWYYDKLSINQDYSLVLVDKPTIIYKYDSFYDQNEKTNDIYFKLLDGRNSLSRNDYYANYTINLINKDNNEIIWNEYVDNLLWLGAGEFEASIDLELLFENNLYFEISNDYHIWEQDVNFRKYLPKVYNVSNTIDNNDLIVSYDFVDPYNLINSINISLYDSLNNQIETKTIDYNNLENNNYLDSKEVIFDTKIDDSNNYYLEFEVNCNNFDYYKSYDSPFYITTLDNNLIQYNENNDIQFKTESIIPPDNNESISWWIILLIVIFVLILLVLSIYIIYYFKKKSKKKIK</sequence>
<gene>
    <name evidence="2" type="ORF">X271_00559</name>
</gene>
<dbReference type="KEGG" id="hcr:X271_00559"/>
<evidence type="ECO:0000313" key="2">
    <source>
        <dbReference type="EMBL" id="AHK22659.1"/>
    </source>
</evidence>
<keyword evidence="1" id="KW-0472">Membrane</keyword>
<keyword evidence="3" id="KW-1185">Reference proteome</keyword>
<organism evidence="2 3">
    <name type="scientific">Candidatus Hepatoplasma crinochetorum Av</name>
    <dbReference type="NCBI Taxonomy" id="1427984"/>
    <lineage>
        <taxon>Bacteria</taxon>
        <taxon>Bacillati</taxon>
        <taxon>Mycoplasmatota</taxon>
        <taxon>Mollicutes</taxon>
        <taxon>Candidatus Hepatoplasmataceae</taxon>
        <taxon>Candidatus Hepatoplasma</taxon>
    </lineage>
</organism>
<evidence type="ECO:0000256" key="1">
    <source>
        <dbReference type="SAM" id="Phobius"/>
    </source>
</evidence>
<protein>
    <submittedName>
        <fullName evidence="2">Uncharacterized protein</fullName>
    </submittedName>
</protein>
<dbReference type="HOGENOM" id="CLU_380236_0_0_14"/>
<evidence type="ECO:0000313" key="3">
    <source>
        <dbReference type="Proteomes" id="UP000019450"/>
    </source>
</evidence>
<dbReference type="AlphaFoldDB" id="W8GFU9"/>
<name>W8GFU9_9MOLU</name>
<proteinExistence type="predicted"/>
<reference evidence="2 3" key="1">
    <citation type="journal article" date="2014" name="Genome Biol. Evol.">
        <title>Phylogenomics of "Candidatus Hepatoplasma crinochetorum," a Lineage of Mollicutes Associated with Noninsect Arthropods.</title>
        <authorList>
            <person name="Leclercq S."/>
            <person name="Dittmer J."/>
            <person name="Bouchon D."/>
            <person name="Cordaux R."/>
        </authorList>
    </citation>
    <scope>NUCLEOTIDE SEQUENCE [LARGE SCALE GENOMIC DNA]</scope>
    <source>
        <strain evidence="2 3">Av</strain>
    </source>
</reference>
<dbReference type="RefSeq" id="WP_025208947.1">
    <property type="nucleotide sequence ID" value="NZ_CP006932.1"/>
</dbReference>
<dbReference type="Proteomes" id="UP000019450">
    <property type="component" value="Chromosome"/>
</dbReference>
<keyword evidence="1" id="KW-1133">Transmembrane helix</keyword>
<accession>W8GFU9</accession>
<feature type="transmembrane region" description="Helical" evidence="1">
    <location>
        <begin position="693"/>
        <end position="719"/>
    </location>
</feature>